<dbReference type="PANTHER" id="PTHR43434">
    <property type="entry name" value="PHOSPHOGLYCOLATE PHOSPHATASE"/>
    <property type="match status" value="1"/>
</dbReference>
<dbReference type="Gene3D" id="1.10.150.240">
    <property type="entry name" value="Putative phosphatase, domain 2"/>
    <property type="match status" value="1"/>
</dbReference>
<dbReference type="InterPro" id="IPR050155">
    <property type="entry name" value="HAD-like_hydrolase_sf"/>
</dbReference>
<evidence type="ECO:0000256" key="8">
    <source>
        <dbReference type="ARBA" id="ARBA00022842"/>
    </source>
</evidence>
<dbReference type="PANTHER" id="PTHR43434:SF1">
    <property type="entry name" value="PHOSPHOGLYCOLATE PHOSPHATASE"/>
    <property type="match status" value="1"/>
</dbReference>
<dbReference type="NCBIfam" id="TIGR01509">
    <property type="entry name" value="HAD-SF-IA-v3"/>
    <property type="match status" value="1"/>
</dbReference>
<evidence type="ECO:0000256" key="7">
    <source>
        <dbReference type="ARBA" id="ARBA00022801"/>
    </source>
</evidence>
<dbReference type="InterPro" id="IPR006439">
    <property type="entry name" value="HAD-SF_hydro_IA"/>
</dbReference>
<comment type="pathway">
    <text evidence="3 10">Organic acid metabolism; glycolate biosynthesis; glycolate from 2-phosphoglycolate: step 1/1.</text>
</comment>
<dbReference type="GO" id="GO:0008967">
    <property type="term" value="F:phosphoglycolate phosphatase activity"/>
    <property type="evidence" value="ECO:0007669"/>
    <property type="project" value="UniProtKB-EC"/>
</dbReference>
<dbReference type="Pfam" id="PF13419">
    <property type="entry name" value="HAD_2"/>
    <property type="match status" value="1"/>
</dbReference>
<dbReference type="HAMAP" id="MF_00495">
    <property type="entry name" value="GPH_hydrolase_bact"/>
    <property type="match status" value="1"/>
</dbReference>
<dbReference type="Proteomes" id="UP001597380">
    <property type="component" value="Unassembled WGS sequence"/>
</dbReference>
<evidence type="ECO:0000256" key="4">
    <source>
        <dbReference type="ARBA" id="ARBA00006171"/>
    </source>
</evidence>
<keyword evidence="8 10" id="KW-0460">Magnesium</keyword>
<dbReference type="SFLD" id="SFLDS00003">
    <property type="entry name" value="Haloacid_Dehalogenase"/>
    <property type="match status" value="1"/>
</dbReference>
<evidence type="ECO:0000313" key="11">
    <source>
        <dbReference type="EMBL" id="MFD2096655.1"/>
    </source>
</evidence>
<evidence type="ECO:0000256" key="9">
    <source>
        <dbReference type="ARBA" id="ARBA00023277"/>
    </source>
</evidence>
<dbReference type="CDD" id="cd16417">
    <property type="entry name" value="HAD_PGPase"/>
    <property type="match status" value="1"/>
</dbReference>
<dbReference type="Gene3D" id="3.40.50.1000">
    <property type="entry name" value="HAD superfamily/HAD-like"/>
    <property type="match status" value="1"/>
</dbReference>
<dbReference type="EMBL" id="JBHUHT010000012">
    <property type="protein sequence ID" value="MFD2096655.1"/>
    <property type="molecule type" value="Genomic_DNA"/>
</dbReference>
<dbReference type="InterPro" id="IPR023198">
    <property type="entry name" value="PGP-like_dom2"/>
</dbReference>
<feature type="active site" description="Nucleophile" evidence="10">
    <location>
        <position position="33"/>
    </location>
</feature>
<dbReference type="PRINTS" id="PR00413">
    <property type="entry name" value="HADHALOGNASE"/>
</dbReference>
<organism evidence="11 12">
    <name type="scientific">Corallincola platygyrae</name>
    <dbReference type="NCBI Taxonomy" id="1193278"/>
    <lineage>
        <taxon>Bacteria</taxon>
        <taxon>Pseudomonadati</taxon>
        <taxon>Pseudomonadota</taxon>
        <taxon>Gammaproteobacteria</taxon>
        <taxon>Alteromonadales</taxon>
        <taxon>Psychromonadaceae</taxon>
        <taxon>Corallincola</taxon>
    </lineage>
</organism>
<comment type="cofactor">
    <cofactor evidence="2 10">
        <name>Mg(2+)</name>
        <dbReference type="ChEBI" id="CHEBI:18420"/>
    </cofactor>
</comment>
<dbReference type="SFLD" id="SFLDG01135">
    <property type="entry name" value="C1.5.6:_HAD__Beta-PGM__Phospha"/>
    <property type="match status" value="1"/>
</dbReference>
<feature type="binding site" evidence="10">
    <location>
        <position position="198"/>
    </location>
    <ligand>
        <name>Mg(2+)</name>
        <dbReference type="ChEBI" id="CHEBI:18420"/>
    </ligand>
</feature>
<dbReference type="InterPro" id="IPR037512">
    <property type="entry name" value="PGPase_prok"/>
</dbReference>
<evidence type="ECO:0000256" key="3">
    <source>
        <dbReference type="ARBA" id="ARBA00004818"/>
    </source>
</evidence>
<dbReference type="InterPro" id="IPR041492">
    <property type="entry name" value="HAD_2"/>
</dbReference>
<evidence type="ECO:0000313" key="12">
    <source>
        <dbReference type="Proteomes" id="UP001597380"/>
    </source>
</evidence>
<comment type="caution">
    <text evidence="11">The sequence shown here is derived from an EMBL/GenBank/DDBJ whole genome shotgun (WGS) entry which is preliminary data.</text>
</comment>
<accession>A0ABW4XPC3</accession>
<sequence length="252" mass="26937">MPKSSVNSGKNSALLTSSMKAPKFADIHAVAFDLDGTLLDSAPDLAFAVNQTLLALGKPTVSLPQVAGWIGNGIEVLVKRALSDSFDICSRLSQQECQTAIALFKEHYADALHGYSKLYPNVLDVLSQLKEADIKVAVVTNKARQFAQPLVEQFGMSAFVDLLVCGDCLPEKKPSPLPLTHCLQQFGLLNAQMVMVGDSRNDIQAAKAASIPVIGLTYGYNYGEDIALSSPDAVIDDLGMLPDLLGMRSLVA</sequence>
<comment type="function">
    <text evidence="10">Specifically catalyzes the dephosphorylation of 2-phosphoglycolate. Is involved in the dissimilation of the intracellular 2-phosphoglycolate formed during the DNA repair of 3'-phosphoglycolate ends, a major class of DNA lesions induced by oxidative stress.</text>
</comment>
<reference evidence="12" key="1">
    <citation type="journal article" date="2019" name="Int. J. Syst. Evol. Microbiol.">
        <title>The Global Catalogue of Microorganisms (GCM) 10K type strain sequencing project: providing services to taxonomists for standard genome sequencing and annotation.</title>
        <authorList>
            <consortium name="The Broad Institute Genomics Platform"/>
            <consortium name="The Broad Institute Genome Sequencing Center for Infectious Disease"/>
            <person name="Wu L."/>
            <person name="Ma J."/>
        </authorList>
    </citation>
    <scope>NUCLEOTIDE SEQUENCE [LARGE SCALE GENOMIC DNA]</scope>
    <source>
        <strain evidence="12">CGMCC 1.10992</strain>
    </source>
</reference>
<evidence type="ECO:0000256" key="10">
    <source>
        <dbReference type="HAMAP-Rule" id="MF_00495"/>
    </source>
</evidence>
<gene>
    <name evidence="11" type="ORF">ACFSJ3_11725</name>
</gene>
<keyword evidence="7 10" id="KW-0378">Hydrolase</keyword>
<dbReference type="NCBIfam" id="TIGR01449">
    <property type="entry name" value="PGP_bact"/>
    <property type="match status" value="1"/>
</dbReference>
<dbReference type="InterPro" id="IPR023214">
    <property type="entry name" value="HAD_sf"/>
</dbReference>
<comment type="similarity">
    <text evidence="4 10">Belongs to the HAD-like hydrolase superfamily. CbbY/CbbZ/Gph/YieH family.</text>
</comment>
<evidence type="ECO:0000256" key="6">
    <source>
        <dbReference type="ARBA" id="ARBA00022723"/>
    </source>
</evidence>
<dbReference type="NCBIfam" id="NF009695">
    <property type="entry name" value="PRK13222.1-2"/>
    <property type="match status" value="1"/>
</dbReference>
<keyword evidence="12" id="KW-1185">Reference proteome</keyword>
<evidence type="ECO:0000256" key="1">
    <source>
        <dbReference type="ARBA" id="ARBA00000830"/>
    </source>
</evidence>
<dbReference type="SUPFAM" id="SSF56784">
    <property type="entry name" value="HAD-like"/>
    <property type="match status" value="1"/>
</dbReference>
<dbReference type="InterPro" id="IPR036412">
    <property type="entry name" value="HAD-like_sf"/>
</dbReference>
<dbReference type="SFLD" id="SFLDG01129">
    <property type="entry name" value="C1.5:_HAD__Beta-PGM__Phosphata"/>
    <property type="match status" value="1"/>
</dbReference>
<keyword evidence="9 10" id="KW-0119">Carbohydrate metabolism</keyword>
<dbReference type="EC" id="3.1.3.18" evidence="5 10"/>
<protein>
    <recommendedName>
        <fullName evidence="5 10">Phosphoglycolate phosphatase</fullName>
        <shortName evidence="10">PGP</shortName>
        <shortName evidence="10">PGPase</shortName>
        <ecNumber evidence="5 10">3.1.3.18</ecNumber>
    </recommendedName>
</protein>
<keyword evidence="6 10" id="KW-0479">Metal-binding</keyword>
<evidence type="ECO:0000256" key="2">
    <source>
        <dbReference type="ARBA" id="ARBA00001946"/>
    </source>
</evidence>
<proteinExistence type="inferred from homology"/>
<evidence type="ECO:0000256" key="5">
    <source>
        <dbReference type="ARBA" id="ARBA00013078"/>
    </source>
</evidence>
<feature type="binding site" evidence="10">
    <location>
        <position position="33"/>
    </location>
    <ligand>
        <name>Mg(2+)</name>
        <dbReference type="ChEBI" id="CHEBI:18420"/>
    </ligand>
</feature>
<dbReference type="RefSeq" id="WP_345338954.1">
    <property type="nucleotide sequence ID" value="NZ_BAABLI010000008.1"/>
</dbReference>
<name>A0ABW4XPC3_9GAMM</name>
<comment type="catalytic activity">
    <reaction evidence="1 10">
        <text>2-phosphoglycolate + H2O = glycolate + phosphate</text>
        <dbReference type="Rhea" id="RHEA:14369"/>
        <dbReference type="ChEBI" id="CHEBI:15377"/>
        <dbReference type="ChEBI" id="CHEBI:29805"/>
        <dbReference type="ChEBI" id="CHEBI:43474"/>
        <dbReference type="ChEBI" id="CHEBI:58033"/>
        <dbReference type="EC" id="3.1.3.18"/>
    </reaction>
</comment>
<dbReference type="NCBIfam" id="TIGR01549">
    <property type="entry name" value="HAD-SF-IA-v1"/>
    <property type="match status" value="1"/>
</dbReference>
<feature type="binding site" evidence="10">
    <location>
        <position position="35"/>
    </location>
    <ligand>
        <name>Mg(2+)</name>
        <dbReference type="ChEBI" id="CHEBI:18420"/>
    </ligand>
</feature>